<feature type="active site" description="Proton donor" evidence="4">
    <location>
        <position position="48"/>
    </location>
</feature>
<dbReference type="InterPro" id="IPR036812">
    <property type="entry name" value="NAD(P)_OxRdtase_dom_sf"/>
</dbReference>
<evidence type="ECO:0000256" key="4">
    <source>
        <dbReference type="PIRSR" id="PIRSR000097-1"/>
    </source>
</evidence>
<dbReference type="PIRSF" id="PIRSF000097">
    <property type="entry name" value="AKR"/>
    <property type="match status" value="1"/>
</dbReference>
<dbReference type="InterPro" id="IPR023210">
    <property type="entry name" value="NADP_OxRdtase_dom"/>
</dbReference>
<dbReference type="Pfam" id="PF00248">
    <property type="entry name" value="Aldo_ket_red"/>
    <property type="match status" value="1"/>
</dbReference>
<gene>
    <name evidence="8" type="ORF">CETAM_03605</name>
</gene>
<dbReference type="PROSITE" id="PS00798">
    <property type="entry name" value="ALDOKETO_REDUCTASE_1"/>
    <property type="match status" value="1"/>
</dbReference>
<dbReference type="EMBL" id="CP046453">
    <property type="protein sequence ID" value="QGU03996.1"/>
    <property type="molecule type" value="Genomic_DNA"/>
</dbReference>
<dbReference type="PANTHER" id="PTHR43827:SF3">
    <property type="entry name" value="NADP-DEPENDENT OXIDOREDUCTASE DOMAIN-CONTAINING PROTEIN"/>
    <property type="match status" value="1"/>
</dbReference>
<dbReference type="AlphaFoldDB" id="A0A6B8VZ72"/>
<dbReference type="GO" id="GO:0016616">
    <property type="term" value="F:oxidoreductase activity, acting on the CH-OH group of donors, NAD or NADP as acceptor"/>
    <property type="evidence" value="ECO:0007669"/>
    <property type="project" value="UniProtKB-ARBA"/>
</dbReference>
<proteinExistence type="inferred from homology"/>
<name>A0A6B8VZ72_9CORY</name>
<protein>
    <submittedName>
        <fullName evidence="8">Oxidoreductase</fullName>
        <ecNumber evidence="8">1.-.-.-</ecNumber>
    </submittedName>
</protein>
<evidence type="ECO:0000313" key="9">
    <source>
        <dbReference type="Proteomes" id="UP000425178"/>
    </source>
</evidence>
<evidence type="ECO:0000259" key="7">
    <source>
        <dbReference type="Pfam" id="PF00248"/>
    </source>
</evidence>
<sequence>MTTVTLNDGSDIPQIGLGTWKLLGEEGLRVVREAIDLGYRHFDTASAYGNEEIVGRALADAIAAGDVTRDELFITTKAWQDEQGADAIPSAFRASLDRLGLDYVDLYLVHWPAPARGKYVESFEAIARLQGLGLVQSVGVANFYEELLREIVDKVGIVPATNQVELHPGFSQAPLRALHAELGVTTVAWSPLARGIVLANPVLDAVARAAGRSPAQVALRWAMQLGCVVIPKSANPKRLAQNLAAADFTLNGEQIAAITGLDEKAGFGRIFDDPRTFGNN</sequence>
<evidence type="ECO:0000256" key="6">
    <source>
        <dbReference type="PIRSR" id="PIRSR000097-3"/>
    </source>
</evidence>
<dbReference type="EC" id="1.-.-.-" evidence="8"/>
<dbReference type="PANTHER" id="PTHR43827">
    <property type="entry name" value="2,5-DIKETO-D-GLUCONIC ACID REDUCTASE"/>
    <property type="match status" value="1"/>
</dbReference>
<organism evidence="8 9">
    <name type="scientific">Corynebacterium comes</name>
    <dbReference type="NCBI Taxonomy" id="2675218"/>
    <lineage>
        <taxon>Bacteria</taxon>
        <taxon>Bacillati</taxon>
        <taxon>Actinomycetota</taxon>
        <taxon>Actinomycetes</taxon>
        <taxon>Mycobacteriales</taxon>
        <taxon>Corynebacteriaceae</taxon>
        <taxon>Corynebacterium</taxon>
    </lineage>
</organism>
<keyword evidence="2" id="KW-0521">NADP</keyword>
<dbReference type="PRINTS" id="PR00069">
    <property type="entry name" value="ALDKETRDTASE"/>
</dbReference>
<reference evidence="8 9" key="1">
    <citation type="journal article" date="2021" name="Int. J. Syst. Evol. Microbiol.">
        <title>Classification of three corynebacterial strains isolated from a small paddock in North Rhine-Westphalia: proposal of &lt;i&gt;Corynebacterium kalinowskii&lt;/i&gt; sp. nov., &lt;i&gt;Corynebacterium comes&lt;/i&gt; sp. nov. and &lt;i&gt;Corynebacterium occultum&lt;/i&gt; sp. nov.</title>
        <authorList>
            <person name="Schaffert L."/>
            <person name="Ruwe M."/>
            <person name="Milse J."/>
            <person name="Hanuschka K."/>
            <person name="Ortseifen V."/>
            <person name="Droste J."/>
            <person name="Brandt D."/>
            <person name="Schl L."/>
            <person name="Kutter Y."/>
            <person name="Vinke S."/>
            <person name="Vieh P."/>
            <person name="Jacob L."/>
            <person name="L N.C."/>
            <person name="Schulte-Berndt E."/>
            <person name="Hain C."/>
            <person name="Linder M."/>
            <person name="Schmidt P."/>
            <person name="Wollenschl L."/>
            <person name="Luttermann T."/>
            <person name="Thieme E."/>
            <person name="Hassa J."/>
            <person name="Haak M."/>
            <person name="Wittchen M."/>
            <person name="Mentz A."/>
            <person name="Persicke M."/>
            <person name="Busche T."/>
            <person name="R C."/>
        </authorList>
    </citation>
    <scope>NUCLEOTIDE SEQUENCE [LARGE SCALE GENOMIC DNA]</scope>
    <source>
        <strain evidence="8 9">2019</strain>
    </source>
</reference>
<evidence type="ECO:0000256" key="5">
    <source>
        <dbReference type="PIRSR" id="PIRSR000097-2"/>
    </source>
</evidence>
<feature type="domain" description="NADP-dependent oxidoreductase" evidence="7">
    <location>
        <begin position="15"/>
        <end position="262"/>
    </location>
</feature>
<evidence type="ECO:0000256" key="3">
    <source>
        <dbReference type="ARBA" id="ARBA00023002"/>
    </source>
</evidence>
<dbReference type="KEGG" id="ccoe:CETAM_03605"/>
<dbReference type="SUPFAM" id="SSF51430">
    <property type="entry name" value="NAD(P)-linked oxidoreductase"/>
    <property type="match status" value="1"/>
</dbReference>
<dbReference type="PROSITE" id="PS00063">
    <property type="entry name" value="ALDOKETO_REDUCTASE_3"/>
    <property type="match status" value="1"/>
</dbReference>
<feature type="site" description="Lowers pKa of active site Tyr" evidence="6">
    <location>
        <position position="77"/>
    </location>
</feature>
<dbReference type="InterPro" id="IPR020471">
    <property type="entry name" value="AKR"/>
</dbReference>
<dbReference type="FunFam" id="3.20.20.100:FF:000002">
    <property type="entry name" value="2,5-diketo-D-gluconic acid reductase A"/>
    <property type="match status" value="1"/>
</dbReference>
<dbReference type="Proteomes" id="UP000425178">
    <property type="component" value="Chromosome"/>
</dbReference>
<evidence type="ECO:0000313" key="8">
    <source>
        <dbReference type="EMBL" id="QGU03996.1"/>
    </source>
</evidence>
<keyword evidence="9" id="KW-1185">Reference proteome</keyword>
<dbReference type="InterPro" id="IPR018170">
    <property type="entry name" value="Aldo/ket_reductase_CS"/>
</dbReference>
<feature type="binding site" evidence="5">
    <location>
        <position position="110"/>
    </location>
    <ligand>
        <name>substrate</name>
    </ligand>
</feature>
<dbReference type="RefSeq" id="WP_156227116.1">
    <property type="nucleotide sequence ID" value="NZ_CP046453.1"/>
</dbReference>
<comment type="similarity">
    <text evidence="1">Belongs to the aldo/keto reductase family.</text>
</comment>
<evidence type="ECO:0000256" key="1">
    <source>
        <dbReference type="ARBA" id="ARBA00007905"/>
    </source>
</evidence>
<keyword evidence="3 8" id="KW-0560">Oxidoreductase</keyword>
<evidence type="ECO:0000256" key="2">
    <source>
        <dbReference type="ARBA" id="ARBA00022857"/>
    </source>
</evidence>
<accession>A0A6B8VZ72</accession>
<dbReference type="Gene3D" id="3.20.20.100">
    <property type="entry name" value="NADP-dependent oxidoreductase domain"/>
    <property type="match status" value="1"/>
</dbReference>